<dbReference type="EMBL" id="DSYK01000366">
    <property type="protein sequence ID" value="HGS21667.1"/>
    <property type="molecule type" value="Genomic_DNA"/>
</dbReference>
<proteinExistence type="predicted"/>
<gene>
    <name evidence="1" type="ORF">ENT37_07345</name>
</gene>
<organism evidence="1">
    <name type="scientific">Anaerolinea thermolimosa</name>
    <dbReference type="NCBI Taxonomy" id="229919"/>
    <lineage>
        <taxon>Bacteria</taxon>
        <taxon>Bacillati</taxon>
        <taxon>Chloroflexota</taxon>
        <taxon>Anaerolineae</taxon>
        <taxon>Anaerolineales</taxon>
        <taxon>Anaerolineaceae</taxon>
        <taxon>Anaerolinea</taxon>
    </lineage>
</organism>
<protein>
    <submittedName>
        <fullName evidence="1">Uncharacterized protein</fullName>
    </submittedName>
</protein>
<sequence length="61" mass="7230">MPAPDEPKTETLAETDSYLAWKAEEPDGETTYHLELNNVTLHFFQEEWDEFIQLVKMLMQK</sequence>
<accession>A0A7C4PJ79</accession>
<evidence type="ECO:0000313" key="1">
    <source>
        <dbReference type="EMBL" id="HGS21667.1"/>
    </source>
</evidence>
<comment type="caution">
    <text evidence="1">The sequence shown here is derived from an EMBL/GenBank/DDBJ whole genome shotgun (WGS) entry which is preliminary data.</text>
</comment>
<reference evidence="1" key="1">
    <citation type="journal article" date="2020" name="mSystems">
        <title>Genome- and Community-Level Interaction Insights into Carbon Utilization and Element Cycling Functions of Hydrothermarchaeota in Hydrothermal Sediment.</title>
        <authorList>
            <person name="Zhou Z."/>
            <person name="Liu Y."/>
            <person name="Xu W."/>
            <person name="Pan J."/>
            <person name="Luo Z.H."/>
            <person name="Li M."/>
        </authorList>
    </citation>
    <scope>NUCLEOTIDE SEQUENCE [LARGE SCALE GENOMIC DNA]</scope>
    <source>
        <strain evidence="1">SpSt-573</strain>
    </source>
</reference>
<name>A0A7C4PJ79_9CHLR</name>
<dbReference type="AlphaFoldDB" id="A0A7C4PJ79"/>